<dbReference type="InterPro" id="IPR036259">
    <property type="entry name" value="MFS_trans_sf"/>
</dbReference>
<feature type="transmembrane region" description="Helical" evidence="6">
    <location>
        <begin position="127"/>
        <end position="145"/>
    </location>
</feature>
<evidence type="ECO:0000256" key="2">
    <source>
        <dbReference type="ARBA" id="ARBA00022692"/>
    </source>
</evidence>
<evidence type="ECO:0000256" key="4">
    <source>
        <dbReference type="ARBA" id="ARBA00023136"/>
    </source>
</evidence>
<sequence>MAEEITPLLDSAKASSSTRSPRSYERGTLSSDTSDTSIQATLVAEEHNAIYNRFSRGRKRVIVALISVCGLLPLFVSGSFFPSIPSISRDMNTSPSIVSLTVSVSIFAACIGALVGASYSGFYGRKPVYLCGLPLLTIGSIGVAFSRTMPELMLWRFLQTLGGSPGLSVGAGVVGDIYRLEERGTAMGVFFGACLLGPALAPLFGGVISHYASWRITQLFLGAWGLLAFVCIATMYPETSIPGSRGIDKKRAELVARNVSPGEKWFKIVWINPLKTLGLLRSPNLLAVALAGTVVLLTDYVILTPLSVTLGARYGITNQAILGACFIPIGLGNFIGAPAAGYLSDQILKRKRIQRKGEWYPEDRLIGTVFASATLVPLSVLGLGLITTYVEGKVGLCLDFLCLFANGIGVDLVLSPSAAYVVDVMHSRSAESMAANNGLRSLLISILLAALMPMLSSIGLVWTNAVSALLAWLGFGLLWCTIRYGEQMRSWIDVGYTTIEDT</sequence>
<feature type="transmembrane region" description="Helical" evidence="6">
    <location>
        <begin position="190"/>
        <end position="212"/>
    </location>
</feature>
<dbReference type="InterPro" id="IPR011701">
    <property type="entry name" value="MFS"/>
</dbReference>
<dbReference type="GO" id="GO:0005886">
    <property type="term" value="C:plasma membrane"/>
    <property type="evidence" value="ECO:0007669"/>
    <property type="project" value="TreeGrafter"/>
</dbReference>
<evidence type="ECO:0000259" key="7">
    <source>
        <dbReference type="PROSITE" id="PS50850"/>
    </source>
</evidence>
<feature type="transmembrane region" description="Helical" evidence="6">
    <location>
        <begin position="365"/>
        <end position="386"/>
    </location>
</feature>
<feature type="transmembrane region" description="Helical" evidence="6">
    <location>
        <begin position="320"/>
        <end position="344"/>
    </location>
</feature>
<gene>
    <name evidence="8" type="ORF">J3R30DRAFT_3460129</name>
</gene>
<dbReference type="PANTHER" id="PTHR23502">
    <property type="entry name" value="MAJOR FACILITATOR SUPERFAMILY"/>
    <property type="match status" value="1"/>
</dbReference>
<comment type="caution">
    <text evidence="8">The sequence shown here is derived from an EMBL/GenBank/DDBJ whole genome shotgun (WGS) entry which is preliminary data.</text>
</comment>
<feature type="transmembrane region" description="Helical" evidence="6">
    <location>
        <begin position="468"/>
        <end position="485"/>
    </location>
</feature>
<evidence type="ECO:0000256" key="6">
    <source>
        <dbReference type="SAM" id="Phobius"/>
    </source>
</evidence>
<feature type="transmembrane region" description="Helical" evidence="6">
    <location>
        <begin position="285"/>
        <end position="308"/>
    </location>
</feature>
<proteinExistence type="predicted"/>
<keyword evidence="3 6" id="KW-1133">Transmembrane helix</keyword>
<dbReference type="PROSITE" id="PS50850">
    <property type="entry name" value="MFS"/>
    <property type="match status" value="1"/>
</dbReference>
<feature type="transmembrane region" description="Helical" evidence="6">
    <location>
        <begin position="218"/>
        <end position="236"/>
    </location>
</feature>
<evidence type="ECO:0000256" key="5">
    <source>
        <dbReference type="SAM" id="MobiDB-lite"/>
    </source>
</evidence>
<dbReference type="OrthoDB" id="3066029at2759"/>
<dbReference type="AlphaFoldDB" id="A0A9W9AGU2"/>
<dbReference type="Proteomes" id="UP001150266">
    <property type="component" value="Unassembled WGS sequence"/>
</dbReference>
<organism evidence="8 9">
    <name type="scientific">Lentinula aciculospora</name>
    <dbReference type="NCBI Taxonomy" id="153920"/>
    <lineage>
        <taxon>Eukaryota</taxon>
        <taxon>Fungi</taxon>
        <taxon>Dikarya</taxon>
        <taxon>Basidiomycota</taxon>
        <taxon>Agaricomycotina</taxon>
        <taxon>Agaricomycetes</taxon>
        <taxon>Agaricomycetidae</taxon>
        <taxon>Agaricales</taxon>
        <taxon>Marasmiineae</taxon>
        <taxon>Omphalotaceae</taxon>
        <taxon>Lentinula</taxon>
    </lineage>
</organism>
<dbReference type="GO" id="GO:0022857">
    <property type="term" value="F:transmembrane transporter activity"/>
    <property type="evidence" value="ECO:0007669"/>
    <property type="project" value="InterPro"/>
</dbReference>
<dbReference type="SUPFAM" id="SSF103473">
    <property type="entry name" value="MFS general substrate transporter"/>
    <property type="match status" value="1"/>
</dbReference>
<feature type="region of interest" description="Disordered" evidence="5">
    <location>
        <begin position="1"/>
        <end position="32"/>
    </location>
</feature>
<dbReference type="PANTHER" id="PTHR23502:SF64">
    <property type="entry name" value="TRANSPORTER, PUTATIVE (AFU_ORTHOLOGUE AFUA_3G11760)-RELATED"/>
    <property type="match status" value="1"/>
</dbReference>
<feature type="transmembrane region" description="Helical" evidence="6">
    <location>
        <begin position="398"/>
        <end position="422"/>
    </location>
</feature>
<dbReference type="EMBL" id="JAOTPV010000005">
    <property type="protein sequence ID" value="KAJ4482506.1"/>
    <property type="molecule type" value="Genomic_DNA"/>
</dbReference>
<comment type="subcellular location">
    <subcellularLocation>
        <location evidence="1">Membrane</location>
        <topology evidence="1">Multi-pass membrane protein</topology>
    </subcellularLocation>
</comment>
<feature type="domain" description="Major facilitator superfamily (MFS) profile" evidence="7">
    <location>
        <begin position="62"/>
        <end position="502"/>
    </location>
</feature>
<keyword evidence="9" id="KW-1185">Reference proteome</keyword>
<name>A0A9W9AGU2_9AGAR</name>
<feature type="transmembrane region" description="Helical" evidence="6">
    <location>
        <begin position="157"/>
        <end position="178"/>
    </location>
</feature>
<accession>A0A9W9AGU2</accession>
<evidence type="ECO:0000313" key="9">
    <source>
        <dbReference type="Proteomes" id="UP001150266"/>
    </source>
</evidence>
<keyword evidence="2 6" id="KW-0812">Transmembrane</keyword>
<protein>
    <submittedName>
        <fullName evidence="8">MFS general substrate transporter</fullName>
    </submittedName>
</protein>
<keyword evidence="4 6" id="KW-0472">Membrane</keyword>
<dbReference type="Pfam" id="PF07690">
    <property type="entry name" value="MFS_1"/>
    <property type="match status" value="1"/>
</dbReference>
<feature type="transmembrane region" description="Helical" evidence="6">
    <location>
        <begin position="442"/>
        <end position="462"/>
    </location>
</feature>
<feature type="transmembrane region" description="Helical" evidence="6">
    <location>
        <begin position="96"/>
        <end position="115"/>
    </location>
</feature>
<feature type="transmembrane region" description="Helical" evidence="6">
    <location>
        <begin position="61"/>
        <end position="84"/>
    </location>
</feature>
<evidence type="ECO:0000256" key="3">
    <source>
        <dbReference type="ARBA" id="ARBA00022989"/>
    </source>
</evidence>
<dbReference type="Gene3D" id="1.20.1720.10">
    <property type="entry name" value="Multidrug resistance protein D"/>
    <property type="match status" value="1"/>
</dbReference>
<dbReference type="InterPro" id="IPR020846">
    <property type="entry name" value="MFS_dom"/>
</dbReference>
<evidence type="ECO:0000256" key="1">
    <source>
        <dbReference type="ARBA" id="ARBA00004141"/>
    </source>
</evidence>
<reference evidence="8" key="1">
    <citation type="submission" date="2022-08" db="EMBL/GenBank/DDBJ databases">
        <title>A Global Phylogenomic Analysis of the Shiitake Genus Lentinula.</title>
        <authorList>
            <consortium name="DOE Joint Genome Institute"/>
            <person name="Sierra-Patev S."/>
            <person name="Min B."/>
            <person name="Naranjo-Ortiz M."/>
            <person name="Looney B."/>
            <person name="Konkel Z."/>
            <person name="Slot J.C."/>
            <person name="Sakamoto Y."/>
            <person name="Steenwyk J.L."/>
            <person name="Rokas A."/>
            <person name="Carro J."/>
            <person name="Camarero S."/>
            <person name="Ferreira P."/>
            <person name="Molpeceres G."/>
            <person name="Ruiz-Duenas F.J."/>
            <person name="Serrano A."/>
            <person name="Henrissat B."/>
            <person name="Drula E."/>
            <person name="Hughes K.W."/>
            <person name="Mata J.L."/>
            <person name="Ishikawa N.K."/>
            <person name="Vargas-Isla R."/>
            <person name="Ushijima S."/>
            <person name="Smith C.A."/>
            <person name="Ahrendt S."/>
            <person name="Andreopoulos W."/>
            <person name="He G."/>
            <person name="Labutti K."/>
            <person name="Lipzen A."/>
            <person name="Ng V."/>
            <person name="Riley R."/>
            <person name="Sandor L."/>
            <person name="Barry K."/>
            <person name="Martinez A.T."/>
            <person name="Xiao Y."/>
            <person name="Gibbons J.G."/>
            <person name="Terashima K."/>
            <person name="Grigoriev I.V."/>
            <person name="Hibbett D.S."/>
        </authorList>
    </citation>
    <scope>NUCLEOTIDE SEQUENCE</scope>
    <source>
        <strain evidence="8">JLM2183</strain>
    </source>
</reference>
<evidence type="ECO:0000313" key="8">
    <source>
        <dbReference type="EMBL" id="KAJ4482506.1"/>
    </source>
</evidence>